<organism evidence="1 2">
    <name type="scientific">Fusarium agapanthi</name>
    <dbReference type="NCBI Taxonomy" id="1803897"/>
    <lineage>
        <taxon>Eukaryota</taxon>
        <taxon>Fungi</taxon>
        <taxon>Dikarya</taxon>
        <taxon>Ascomycota</taxon>
        <taxon>Pezizomycotina</taxon>
        <taxon>Sordariomycetes</taxon>
        <taxon>Hypocreomycetidae</taxon>
        <taxon>Hypocreales</taxon>
        <taxon>Nectriaceae</taxon>
        <taxon>Fusarium</taxon>
        <taxon>Fusarium fujikuroi species complex</taxon>
    </lineage>
</organism>
<proteinExistence type="predicted"/>
<name>A0A9P5B2Z5_9HYPO</name>
<dbReference type="Proteomes" id="UP000737391">
    <property type="component" value="Unassembled WGS sequence"/>
</dbReference>
<gene>
    <name evidence="1" type="ORF">FAGAP_12849</name>
</gene>
<keyword evidence="2" id="KW-1185">Reference proteome</keyword>
<dbReference type="EMBL" id="LUFC02001470">
    <property type="protein sequence ID" value="KAF4473818.1"/>
    <property type="molecule type" value="Genomic_DNA"/>
</dbReference>
<protein>
    <submittedName>
        <fullName evidence="1">Uncharacterized protein</fullName>
    </submittedName>
</protein>
<comment type="caution">
    <text evidence="1">The sequence shown here is derived from an EMBL/GenBank/DDBJ whole genome shotgun (WGS) entry which is preliminary data.</text>
</comment>
<evidence type="ECO:0000313" key="2">
    <source>
        <dbReference type="Proteomes" id="UP000737391"/>
    </source>
</evidence>
<sequence length="144" mass="15641">MTRTYRFTESLYPMGTNTTSIDAFVNRIINDADRMADDADRMADCANHVDHKKSVVARNGGGIIIGATVIGGRQINQPSDSVRIVNPLVLGGVQVNRGETDNGDVNGEFERHQSSTGTAAEDYPTQWNGGSMVINLKRADDKKT</sequence>
<accession>A0A9P5B2Z5</accession>
<evidence type="ECO:0000313" key="1">
    <source>
        <dbReference type="EMBL" id="KAF4473818.1"/>
    </source>
</evidence>
<dbReference type="AlphaFoldDB" id="A0A9P5B2Z5"/>
<reference evidence="1" key="1">
    <citation type="submission" date="2020-01" db="EMBL/GenBank/DDBJ databases">
        <title>Identification and distribution of gene clusters putatively required for synthesis of sphingolipid metabolism inhibitors in phylogenetically diverse species of the filamentous fungus Fusarium.</title>
        <authorList>
            <person name="Kim H.-S."/>
            <person name="Busman M."/>
            <person name="Brown D.W."/>
            <person name="Divon H."/>
            <person name="Uhlig S."/>
            <person name="Proctor R.H."/>
        </authorList>
    </citation>
    <scope>NUCLEOTIDE SEQUENCE</scope>
    <source>
        <strain evidence="1">NRRL 31653</strain>
    </source>
</reference>